<evidence type="ECO:0000313" key="7">
    <source>
        <dbReference type="EMBL" id="MCO6046175.1"/>
    </source>
</evidence>
<dbReference type="GO" id="GO:0015074">
    <property type="term" value="P:DNA integration"/>
    <property type="evidence" value="ECO:0007669"/>
    <property type="project" value="UniProtKB-KW"/>
</dbReference>
<gene>
    <name evidence="7" type="ORF">NG895_19930</name>
</gene>
<keyword evidence="4" id="KW-0233">DNA recombination</keyword>
<dbReference type="GO" id="GO:0003677">
    <property type="term" value="F:DNA binding"/>
    <property type="evidence" value="ECO:0007669"/>
    <property type="project" value="UniProtKB-UniRule"/>
</dbReference>
<proteinExistence type="inferred from homology"/>
<sequence length="376" mass="42415">MARIYKQTYTKPLPEGAELFTRKGQEFARWTPKRGRPRTAPVARDANDQPRIRLESARYMAEYRDGQGILQQVATGCRDKTAAQAVLNDLLKRAERVRGNLVSADDDAAMDHQHTELTVVLVDYLGHLRAKGRSAKHIADCERLVGRAFDECGFTRLRDVTGEPLERWLTRLTDQGSSPRTRNSYLQAVRGFCRWCVSSGRLTSDPTKRIGKLNEATDIRRQRRSLTTNELARLLYAARWRPLAERGRKSVPADNPKGRKSWKLAPLTLATLDDCVERARTKLTDKPEQLAELECLGRQRALIYKTLVLTGLRRGELGSLTIGSVVLDMAAPYLVLDAANAKNHQRAELPLRRDLAEDIAAWIAERREAQQGPADV</sequence>
<evidence type="ECO:0000259" key="6">
    <source>
        <dbReference type="PROSITE" id="PS51900"/>
    </source>
</evidence>
<feature type="domain" description="Core-binding (CB)" evidence="6">
    <location>
        <begin position="115"/>
        <end position="197"/>
    </location>
</feature>
<dbReference type="InterPro" id="IPR050090">
    <property type="entry name" value="Tyrosine_recombinase_XerCD"/>
</dbReference>
<comment type="similarity">
    <text evidence="1">Belongs to the 'phage' integrase family.</text>
</comment>
<dbReference type="PROSITE" id="PS51900">
    <property type="entry name" value="CB"/>
    <property type="match status" value="1"/>
</dbReference>
<dbReference type="GO" id="GO:0006310">
    <property type="term" value="P:DNA recombination"/>
    <property type="evidence" value="ECO:0007669"/>
    <property type="project" value="UniProtKB-KW"/>
</dbReference>
<dbReference type="InterPro" id="IPR010998">
    <property type="entry name" value="Integrase_recombinase_N"/>
</dbReference>
<dbReference type="SUPFAM" id="SSF56349">
    <property type="entry name" value="DNA breaking-rejoining enzymes"/>
    <property type="match status" value="2"/>
</dbReference>
<dbReference type="InterPro" id="IPR044068">
    <property type="entry name" value="CB"/>
</dbReference>
<organism evidence="7 8">
    <name type="scientific">Aeoliella straminimaris</name>
    <dbReference type="NCBI Taxonomy" id="2954799"/>
    <lineage>
        <taxon>Bacteria</taxon>
        <taxon>Pseudomonadati</taxon>
        <taxon>Planctomycetota</taxon>
        <taxon>Planctomycetia</taxon>
        <taxon>Pirellulales</taxon>
        <taxon>Lacipirellulaceae</taxon>
        <taxon>Aeoliella</taxon>
    </lineage>
</organism>
<dbReference type="PANTHER" id="PTHR30349">
    <property type="entry name" value="PHAGE INTEGRASE-RELATED"/>
    <property type="match status" value="1"/>
</dbReference>
<keyword evidence="8" id="KW-1185">Reference proteome</keyword>
<dbReference type="Proteomes" id="UP001155241">
    <property type="component" value="Unassembled WGS sequence"/>
</dbReference>
<dbReference type="InterPro" id="IPR013762">
    <property type="entry name" value="Integrase-like_cat_sf"/>
</dbReference>
<dbReference type="EMBL" id="JAMXLR010000069">
    <property type="protein sequence ID" value="MCO6046175.1"/>
    <property type="molecule type" value="Genomic_DNA"/>
</dbReference>
<protein>
    <recommendedName>
        <fullName evidence="6">Core-binding (CB) domain-containing protein</fullName>
    </recommendedName>
</protein>
<evidence type="ECO:0000256" key="3">
    <source>
        <dbReference type="ARBA" id="ARBA00023125"/>
    </source>
</evidence>
<dbReference type="PANTHER" id="PTHR30349:SF41">
    <property type="entry name" value="INTEGRASE_RECOMBINASE PROTEIN MJ0367-RELATED"/>
    <property type="match status" value="1"/>
</dbReference>
<dbReference type="Gene3D" id="1.10.150.130">
    <property type="match status" value="1"/>
</dbReference>
<evidence type="ECO:0000313" key="8">
    <source>
        <dbReference type="Proteomes" id="UP001155241"/>
    </source>
</evidence>
<comment type="caution">
    <text evidence="7">The sequence shown here is derived from an EMBL/GenBank/DDBJ whole genome shotgun (WGS) entry which is preliminary data.</text>
</comment>
<dbReference type="Gene3D" id="1.10.443.10">
    <property type="entry name" value="Intergrase catalytic core"/>
    <property type="match status" value="1"/>
</dbReference>
<dbReference type="RefSeq" id="WP_252854290.1">
    <property type="nucleotide sequence ID" value="NZ_JAMXLR010000069.1"/>
</dbReference>
<reference evidence="7" key="1">
    <citation type="submission" date="2022-06" db="EMBL/GenBank/DDBJ databases">
        <title>Aeoliella straminimaris, a novel planctomycete from sediments.</title>
        <authorList>
            <person name="Vitorino I.R."/>
            <person name="Lage O.M."/>
        </authorList>
    </citation>
    <scope>NUCLEOTIDE SEQUENCE</scope>
    <source>
        <strain evidence="7">ICT_H6.2</strain>
    </source>
</reference>
<dbReference type="AlphaFoldDB" id="A0A9X2FC19"/>
<evidence type="ECO:0000256" key="2">
    <source>
        <dbReference type="ARBA" id="ARBA00022908"/>
    </source>
</evidence>
<evidence type="ECO:0000256" key="4">
    <source>
        <dbReference type="ARBA" id="ARBA00023172"/>
    </source>
</evidence>
<evidence type="ECO:0000256" key="5">
    <source>
        <dbReference type="PROSITE-ProRule" id="PRU01248"/>
    </source>
</evidence>
<name>A0A9X2FC19_9BACT</name>
<feature type="non-terminal residue" evidence="7">
    <location>
        <position position="376"/>
    </location>
</feature>
<keyword evidence="2" id="KW-0229">DNA integration</keyword>
<accession>A0A9X2FC19</accession>
<evidence type="ECO:0000256" key="1">
    <source>
        <dbReference type="ARBA" id="ARBA00008857"/>
    </source>
</evidence>
<dbReference type="InterPro" id="IPR011010">
    <property type="entry name" value="DNA_brk_join_enz"/>
</dbReference>
<keyword evidence="3 5" id="KW-0238">DNA-binding</keyword>